<dbReference type="PROSITE" id="PS50056">
    <property type="entry name" value="TYR_PHOSPHATASE_2"/>
    <property type="match status" value="1"/>
</dbReference>
<dbReference type="EMBL" id="QBUD01000017">
    <property type="protein sequence ID" value="PUB10662.1"/>
    <property type="molecule type" value="Genomic_DNA"/>
</dbReference>
<sequence length="175" mass="19054">MCRTGEMHIRANFRGMLLSEFTINCLPVGKGELAITPIPGRAAPDGLAWQRLIGWRPTLVISMTEQTELDRSGMASLGADLAQHKIAWMHAPVPDLGTPDGLDWPLLRDHALGQLASGGRVLVHCFAGCGRSGMMVLRLMIAAGEAPEEALERLRNVRPCAVETDQQMAWAQLGY</sequence>
<reference evidence="2 3" key="1">
    <citation type="submission" date="2018-04" db="EMBL/GenBank/DDBJ databases">
        <title>Genomic Encyclopedia of Archaeal and Bacterial Type Strains, Phase II (KMG-II): from individual species to whole genera.</title>
        <authorList>
            <person name="Goeker M."/>
        </authorList>
    </citation>
    <scope>NUCLEOTIDE SEQUENCE [LARGE SCALE GENOMIC DNA]</scope>
    <source>
        <strain evidence="2 3">DSM 29955</strain>
    </source>
</reference>
<dbReference type="GO" id="GO:0004725">
    <property type="term" value="F:protein tyrosine phosphatase activity"/>
    <property type="evidence" value="ECO:0007669"/>
    <property type="project" value="InterPro"/>
</dbReference>
<dbReference type="InterPro" id="IPR016130">
    <property type="entry name" value="Tyr_Pase_AS"/>
</dbReference>
<dbReference type="InterPro" id="IPR000387">
    <property type="entry name" value="Tyr_Pase_dom"/>
</dbReference>
<feature type="domain" description="Tyrosine specific protein phosphatases" evidence="1">
    <location>
        <begin position="117"/>
        <end position="169"/>
    </location>
</feature>
<dbReference type="PANTHER" id="PTHR23339">
    <property type="entry name" value="TYROSINE SPECIFIC PROTEIN PHOSPHATASE AND DUAL SPECIFICITY PROTEIN PHOSPHATASE"/>
    <property type="match status" value="1"/>
</dbReference>
<evidence type="ECO:0000259" key="1">
    <source>
        <dbReference type="PROSITE" id="PS50056"/>
    </source>
</evidence>
<evidence type="ECO:0000313" key="2">
    <source>
        <dbReference type="EMBL" id="PUB10662.1"/>
    </source>
</evidence>
<dbReference type="InterPro" id="IPR000242">
    <property type="entry name" value="PTP_cat"/>
</dbReference>
<dbReference type="AlphaFoldDB" id="A0A2T6K7G6"/>
<organism evidence="2 3">
    <name type="scientific">Yoonia sediminilitoris</name>
    <dbReference type="NCBI Taxonomy" id="1286148"/>
    <lineage>
        <taxon>Bacteria</taxon>
        <taxon>Pseudomonadati</taxon>
        <taxon>Pseudomonadota</taxon>
        <taxon>Alphaproteobacteria</taxon>
        <taxon>Rhodobacterales</taxon>
        <taxon>Paracoccaceae</taxon>
        <taxon>Yoonia</taxon>
    </lineage>
</organism>
<keyword evidence="3" id="KW-1185">Reference proteome</keyword>
<evidence type="ECO:0000313" key="3">
    <source>
        <dbReference type="Proteomes" id="UP000244523"/>
    </source>
</evidence>
<comment type="caution">
    <text evidence="2">The sequence shown here is derived from an EMBL/GenBank/DDBJ whole genome shotgun (WGS) entry which is preliminary data.</text>
</comment>
<accession>A0A2T6K7G6</accession>
<protein>
    <submittedName>
        <fullName evidence="2">Protein-tyrosine phosphatase</fullName>
    </submittedName>
</protein>
<dbReference type="InterPro" id="IPR050561">
    <property type="entry name" value="PTP"/>
</dbReference>
<proteinExistence type="predicted"/>
<name>A0A2T6K7G6_9RHOB</name>
<dbReference type="InterPro" id="IPR029021">
    <property type="entry name" value="Prot-tyrosine_phosphatase-like"/>
</dbReference>
<gene>
    <name evidence="2" type="ORF">C8N45_1175</name>
</gene>
<dbReference type="PROSITE" id="PS00383">
    <property type="entry name" value="TYR_PHOSPHATASE_1"/>
    <property type="match status" value="1"/>
</dbReference>
<dbReference type="Proteomes" id="UP000244523">
    <property type="component" value="Unassembled WGS sequence"/>
</dbReference>
<dbReference type="SUPFAM" id="SSF52799">
    <property type="entry name" value="(Phosphotyrosine protein) phosphatases II"/>
    <property type="match status" value="1"/>
</dbReference>
<dbReference type="Gene3D" id="3.90.190.10">
    <property type="entry name" value="Protein tyrosine phosphatase superfamily"/>
    <property type="match status" value="1"/>
</dbReference>
<dbReference type="Pfam" id="PF00102">
    <property type="entry name" value="Y_phosphatase"/>
    <property type="match status" value="1"/>
</dbReference>